<comment type="caution">
    <text evidence="2">The sequence shown here is derived from an EMBL/GenBank/DDBJ whole genome shotgun (WGS) entry which is preliminary data.</text>
</comment>
<sequence length="139" mass="16057">MARKKNKSRNDIRPQTNVWDVVKALIDGFFNFISLSKVAALAILWFIIRDIIFVLHLPEDYDYAEHLLNDGFLSYLIQNDNILIIVLVSIVAFLFFACVSMILYIIFLRNEIKRMATVRSEAIHGKEKINIHTSSELGN</sequence>
<gene>
    <name evidence="2" type="ORF">EV212_101173</name>
</gene>
<feature type="transmembrane region" description="Helical" evidence="1">
    <location>
        <begin position="82"/>
        <end position="107"/>
    </location>
</feature>
<keyword evidence="1" id="KW-0472">Membrane</keyword>
<reference evidence="2 3" key="1">
    <citation type="submission" date="2019-03" db="EMBL/GenBank/DDBJ databases">
        <title>Genomic Encyclopedia of Type Strains, Phase IV (KMG-IV): sequencing the most valuable type-strain genomes for metagenomic binning, comparative biology and taxonomic classification.</title>
        <authorList>
            <person name="Goeker M."/>
        </authorList>
    </citation>
    <scope>NUCLEOTIDE SEQUENCE [LARGE SCALE GENOMIC DNA]</scope>
    <source>
        <strain evidence="2 3">DSM 28559</strain>
    </source>
</reference>
<feature type="transmembrane region" description="Helical" evidence="1">
    <location>
        <begin position="21"/>
        <end position="48"/>
    </location>
</feature>
<dbReference type="AlphaFoldDB" id="A0A4V2SE24"/>
<keyword evidence="1" id="KW-1133">Transmembrane helix</keyword>
<evidence type="ECO:0000313" key="2">
    <source>
        <dbReference type="EMBL" id="TCO86388.1"/>
    </source>
</evidence>
<evidence type="ECO:0000256" key="1">
    <source>
        <dbReference type="SAM" id="Phobius"/>
    </source>
</evidence>
<organism evidence="2 3">
    <name type="scientific">Frisingicoccus caecimuris</name>
    <dbReference type="NCBI Taxonomy" id="1796636"/>
    <lineage>
        <taxon>Bacteria</taxon>
        <taxon>Bacillati</taxon>
        <taxon>Bacillota</taxon>
        <taxon>Clostridia</taxon>
        <taxon>Lachnospirales</taxon>
        <taxon>Lachnospiraceae</taxon>
        <taxon>Frisingicoccus</taxon>
    </lineage>
</organism>
<keyword evidence="3" id="KW-1185">Reference proteome</keyword>
<dbReference type="Proteomes" id="UP000295711">
    <property type="component" value="Unassembled WGS sequence"/>
</dbReference>
<dbReference type="RefSeq" id="WP_132087446.1">
    <property type="nucleotide sequence ID" value="NZ_JANKAQ010000005.1"/>
</dbReference>
<evidence type="ECO:0000313" key="3">
    <source>
        <dbReference type="Proteomes" id="UP000295711"/>
    </source>
</evidence>
<keyword evidence="1" id="KW-0812">Transmembrane</keyword>
<proteinExistence type="predicted"/>
<protein>
    <submittedName>
        <fullName evidence="2">Uncharacterized protein</fullName>
    </submittedName>
</protein>
<dbReference type="EMBL" id="SLXA01000001">
    <property type="protein sequence ID" value="TCO86388.1"/>
    <property type="molecule type" value="Genomic_DNA"/>
</dbReference>
<name>A0A4V2SE24_9FIRM</name>
<accession>A0A4V2SE24</accession>